<organism evidence="1 2">
    <name type="scientific">Podospora fimiseda</name>
    <dbReference type="NCBI Taxonomy" id="252190"/>
    <lineage>
        <taxon>Eukaryota</taxon>
        <taxon>Fungi</taxon>
        <taxon>Dikarya</taxon>
        <taxon>Ascomycota</taxon>
        <taxon>Pezizomycotina</taxon>
        <taxon>Sordariomycetes</taxon>
        <taxon>Sordariomycetidae</taxon>
        <taxon>Sordariales</taxon>
        <taxon>Podosporaceae</taxon>
        <taxon>Podospora</taxon>
    </lineage>
</organism>
<gene>
    <name evidence="1" type="ORF">QBC38DRAFT_530161</name>
</gene>
<protein>
    <submittedName>
        <fullName evidence="1">Uncharacterized protein</fullName>
    </submittedName>
</protein>
<feature type="non-terminal residue" evidence="1">
    <location>
        <position position="1"/>
    </location>
</feature>
<name>A0AAN7BM70_9PEZI</name>
<proteinExistence type="predicted"/>
<sequence>NDPLEQRLDAVFDALEVQASKTTFAVGGLVHLGEGSHATLRWDTEDPNPPPKVSFPATSSAAFAKFLKDAKPATFGLNGQAVLDETYRKAGMMNADRFCTSFNLSEWGIMETVTNALIYGSHGGIRAELYNVNLAVRHQGREVIFDWASKSSTGAAIQFAAFFFDCEHEVLQVTAGHRIALAYNLYWADRVSCQPGLIEPEQLAFYPALKDLFSFSDFLPDGGLVGFKCAHAYPHRSNAMADKLQGNLKGIDMLIYRALRQLVGPSGEVVVTDTFKQYEKKKKPGLDCVGAKPLHGPFLAPFDDDNDDYPTEVNPGPEEIYTWDIEAGYSSRWLLREERGGWEQKHVHWLNHHLNYEEENREIAIGYVAYGNEPSMGCLYSATVIIATLRRG</sequence>
<dbReference type="AlphaFoldDB" id="A0AAN7BM70"/>
<comment type="caution">
    <text evidence="1">The sequence shown here is derived from an EMBL/GenBank/DDBJ whole genome shotgun (WGS) entry which is preliminary data.</text>
</comment>
<accession>A0AAN7BM70</accession>
<reference evidence="1" key="1">
    <citation type="journal article" date="2023" name="Mol. Phylogenet. Evol.">
        <title>Genome-scale phylogeny and comparative genomics of the fungal order Sordariales.</title>
        <authorList>
            <person name="Hensen N."/>
            <person name="Bonometti L."/>
            <person name="Westerberg I."/>
            <person name="Brannstrom I.O."/>
            <person name="Guillou S."/>
            <person name="Cros-Aarteil S."/>
            <person name="Calhoun S."/>
            <person name="Haridas S."/>
            <person name="Kuo A."/>
            <person name="Mondo S."/>
            <person name="Pangilinan J."/>
            <person name="Riley R."/>
            <person name="LaButti K."/>
            <person name="Andreopoulos B."/>
            <person name="Lipzen A."/>
            <person name="Chen C."/>
            <person name="Yan M."/>
            <person name="Daum C."/>
            <person name="Ng V."/>
            <person name="Clum A."/>
            <person name="Steindorff A."/>
            <person name="Ohm R.A."/>
            <person name="Martin F."/>
            <person name="Silar P."/>
            <person name="Natvig D.O."/>
            <person name="Lalanne C."/>
            <person name="Gautier V."/>
            <person name="Ament-Velasquez S.L."/>
            <person name="Kruys A."/>
            <person name="Hutchinson M.I."/>
            <person name="Powell A.J."/>
            <person name="Barry K."/>
            <person name="Miller A.N."/>
            <person name="Grigoriev I.V."/>
            <person name="Debuchy R."/>
            <person name="Gladieux P."/>
            <person name="Hiltunen Thoren M."/>
            <person name="Johannesson H."/>
        </authorList>
    </citation>
    <scope>NUCLEOTIDE SEQUENCE</scope>
    <source>
        <strain evidence="1">CBS 990.96</strain>
    </source>
</reference>
<dbReference type="Proteomes" id="UP001301958">
    <property type="component" value="Unassembled WGS sequence"/>
</dbReference>
<dbReference type="PANTHER" id="PTHR33099">
    <property type="entry name" value="FE2OG DIOXYGENASE DOMAIN-CONTAINING PROTEIN"/>
    <property type="match status" value="1"/>
</dbReference>
<keyword evidence="2" id="KW-1185">Reference proteome</keyword>
<dbReference type="PANTHER" id="PTHR33099:SF7">
    <property type="entry name" value="MYND-TYPE DOMAIN-CONTAINING PROTEIN"/>
    <property type="match status" value="1"/>
</dbReference>
<evidence type="ECO:0000313" key="1">
    <source>
        <dbReference type="EMBL" id="KAK4225865.1"/>
    </source>
</evidence>
<dbReference type="EMBL" id="MU865358">
    <property type="protein sequence ID" value="KAK4225865.1"/>
    <property type="molecule type" value="Genomic_DNA"/>
</dbReference>
<evidence type="ECO:0000313" key="2">
    <source>
        <dbReference type="Proteomes" id="UP001301958"/>
    </source>
</evidence>
<reference evidence="1" key="2">
    <citation type="submission" date="2023-05" db="EMBL/GenBank/DDBJ databases">
        <authorList>
            <consortium name="Lawrence Berkeley National Laboratory"/>
            <person name="Steindorff A."/>
            <person name="Hensen N."/>
            <person name="Bonometti L."/>
            <person name="Westerberg I."/>
            <person name="Brannstrom I.O."/>
            <person name="Guillou S."/>
            <person name="Cros-Aarteil S."/>
            <person name="Calhoun S."/>
            <person name="Haridas S."/>
            <person name="Kuo A."/>
            <person name="Mondo S."/>
            <person name="Pangilinan J."/>
            <person name="Riley R."/>
            <person name="Labutti K."/>
            <person name="Andreopoulos B."/>
            <person name="Lipzen A."/>
            <person name="Chen C."/>
            <person name="Yanf M."/>
            <person name="Daum C."/>
            <person name="Ng V."/>
            <person name="Clum A."/>
            <person name="Ohm R."/>
            <person name="Martin F."/>
            <person name="Silar P."/>
            <person name="Natvig D."/>
            <person name="Lalanne C."/>
            <person name="Gautier V."/>
            <person name="Ament-Velasquez S.L."/>
            <person name="Kruys A."/>
            <person name="Hutchinson M.I."/>
            <person name="Powell A.J."/>
            <person name="Barry K."/>
            <person name="Miller A.N."/>
            <person name="Grigoriev I.V."/>
            <person name="Debuchy R."/>
            <person name="Gladieux P."/>
            <person name="Thoren M.H."/>
            <person name="Johannesson H."/>
        </authorList>
    </citation>
    <scope>NUCLEOTIDE SEQUENCE</scope>
    <source>
        <strain evidence="1">CBS 990.96</strain>
    </source>
</reference>